<name>A0A9P8XRR1_9PEZI</name>
<dbReference type="AlphaFoldDB" id="A0A9P8XRR1"/>
<evidence type="ECO:0000313" key="4">
    <source>
        <dbReference type="Proteomes" id="UP000756346"/>
    </source>
</evidence>
<keyword evidence="4" id="KW-1185">Reference proteome</keyword>
<organism evidence="3 4">
    <name type="scientific">Microdochium trichocladiopsis</name>
    <dbReference type="NCBI Taxonomy" id="1682393"/>
    <lineage>
        <taxon>Eukaryota</taxon>
        <taxon>Fungi</taxon>
        <taxon>Dikarya</taxon>
        <taxon>Ascomycota</taxon>
        <taxon>Pezizomycotina</taxon>
        <taxon>Sordariomycetes</taxon>
        <taxon>Xylariomycetidae</taxon>
        <taxon>Xylariales</taxon>
        <taxon>Microdochiaceae</taxon>
        <taxon>Microdochium</taxon>
    </lineage>
</organism>
<dbReference type="EMBL" id="JAGTJQ010000016">
    <property type="protein sequence ID" value="KAH7010808.1"/>
    <property type="molecule type" value="Genomic_DNA"/>
</dbReference>
<protein>
    <submittedName>
        <fullName evidence="3">Uncharacterized protein</fullName>
    </submittedName>
</protein>
<evidence type="ECO:0000256" key="1">
    <source>
        <dbReference type="SAM" id="MobiDB-lite"/>
    </source>
</evidence>
<dbReference type="GeneID" id="70191227"/>
<dbReference type="Proteomes" id="UP000756346">
    <property type="component" value="Unassembled WGS sequence"/>
</dbReference>
<proteinExistence type="predicted"/>
<sequence>MLRLMARPPMTIEEGSAVSPSMQIAAWHRNEMYPNFPLIPLVYLHRSLNVTSPSRHHHGRTRSRCQRHRCCRPLREGRDAVPPLLQGGRRRPSRHPASPQPGQPSGTAVRAAQRLVEGNKGKPLFISQGLGISCRDCIVDLERLEKTLGRDPHAPVCVI</sequence>
<gene>
    <name evidence="3" type="ORF">B0I36DRAFT_400643</name>
    <name evidence="2" type="ORF">B0I36DRAFT_401190</name>
</gene>
<evidence type="ECO:0000313" key="3">
    <source>
        <dbReference type="EMBL" id="KAH7010808.1"/>
    </source>
</evidence>
<dbReference type="EMBL" id="JAGTJQ010000017">
    <property type="protein sequence ID" value="KAH7010601.1"/>
    <property type="molecule type" value="Genomic_DNA"/>
</dbReference>
<evidence type="ECO:0000313" key="2">
    <source>
        <dbReference type="EMBL" id="KAH7010601.1"/>
    </source>
</evidence>
<dbReference type="RefSeq" id="XP_046004293.1">
    <property type="nucleotide sequence ID" value="XM_046161681.1"/>
</dbReference>
<reference evidence="3" key="1">
    <citation type="journal article" date="2021" name="Nat. Commun.">
        <title>Genetic determinants of endophytism in the Arabidopsis root mycobiome.</title>
        <authorList>
            <person name="Mesny F."/>
            <person name="Miyauchi S."/>
            <person name="Thiergart T."/>
            <person name="Pickel B."/>
            <person name="Atanasova L."/>
            <person name="Karlsson M."/>
            <person name="Huettel B."/>
            <person name="Barry K.W."/>
            <person name="Haridas S."/>
            <person name="Chen C."/>
            <person name="Bauer D."/>
            <person name="Andreopoulos W."/>
            <person name="Pangilinan J."/>
            <person name="LaButti K."/>
            <person name="Riley R."/>
            <person name="Lipzen A."/>
            <person name="Clum A."/>
            <person name="Drula E."/>
            <person name="Henrissat B."/>
            <person name="Kohler A."/>
            <person name="Grigoriev I.V."/>
            <person name="Martin F.M."/>
            <person name="Hacquard S."/>
        </authorList>
    </citation>
    <scope>NUCLEOTIDE SEQUENCE</scope>
    <source>
        <strain evidence="3">MPI-CAGE-CH-0230</strain>
    </source>
</reference>
<comment type="caution">
    <text evidence="3">The sequence shown here is derived from an EMBL/GenBank/DDBJ whole genome shotgun (WGS) entry which is preliminary data.</text>
</comment>
<accession>A0A9P8XRR1</accession>
<feature type="region of interest" description="Disordered" evidence="1">
    <location>
        <begin position="76"/>
        <end position="108"/>
    </location>
</feature>